<dbReference type="CDD" id="cd00075">
    <property type="entry name" value="HATPase"/>
    <property type="match status" value="1"/>
</dbReference>
<feature type="transmembrane region" description="Helical" evidence="6">
    <location>
        <begin position="129"/>
        <end position="150"/>
    </location>
</feature>
<evidence type="ECO:0000259" key="7">
    <source>
        <dbReference type="PROSITE" id="PS50109"/>
    </source>
</evidence>
<sequence>MDSLNLRENKSRKYLDLFYVVVLLLLLTVNYIDSKSYSFIIIITRSSLITLIFILVNNRREDRYSYIYFIGIGYILSNIFDILVIIAFTKPIIITDANIIMNLLEIFSLLFAIKYRLNKIESNDTYNSIQVKGFVLFTSLILFLLADIEIFNFDSISISTSDIVIVISILIVVYTIKQCKYYVNSNKYGIDRIKDINKILILKIVYLIYILFTSKIELSSNIQRTGMEMLGITQIYLVYKIIIHTSIIDPYVKIIDVNKEIDRQSKLYEGTNSILEKMDNVQLEINKKIIYKDDFLDSILKSTPNGWGIFDESLNLIYSNPVFKNILNYEDDIIYSIDKNVINSKDFKQNIAKVCREKINIENEIEINNGKVYKCSYRYYKEYGGCICILLDITYEKSILNYLMDLKEEYEDLIVNIKRPVFICDENDNLIKSSKFYEDIFDSDILYISREFEKNNENKSIKYKIHPEDIEMCKFVKRINKKAKDEDEIYNNGFFRYRVINKYGEVRWLESNTTIDYEDDKRYTIISYSDITKYIKTRDYLEKTQNMYKDLLDSIPEGIYLEDLDTGRYMFVNEKFMNIFSVDKDINKDDLGICRQDLMSIHSEYEHVVDESISTIKENKVFNYVNLKYLDVNGKTIDANVASIPFKVGNKTLKLTIIKDMMDIKYLESLKSQILESKKYDRLKMEFFINMSHELKTPLNLIFTSTQLLENLYNKEKISSSGSHLKNHIELTKQNSFRLLKIINDLIDFTKMESGFYKIRMESKDIILAVEDIVMSVVSYAQSKDISLIFDTDIEELIMNVDVNAIERILLNILSNAIKFTDLGGSIYVNIYYKGDKIDVAIEDTGIGIPEDKIDFIFERFNDVNKGFIGNVYGSGIGLSMVKSIGNLIGADVKVESEYGKGTKFTISLSINNDGIVESIEEYKYEKTSNVERLTVDMADIYK</sequence>
<keyword evidence="6" id="KW-0472">Membrane</keyword>
<evidence type="ECO:0000256" key="5">
    <source>
        <dbReference type="ARBA" id="ARBA00023012"/>
    </source>
</evidence>
<keyword evidence="6" id="KW-1133">Transmembrane helix</keyword>
<feature type="domain" description="Histidine kinase" evidence="7">
    <location>
        <begin position="690"/>
        <end position="913"/>
    </location>
</feature>
<dbReference type="Gene3D" id="3.30.450.20">
    <property type="entry name" value="PAS domain"/>
    <property type="match status" value="3"/>
</dbReference>
<keyword evidence="4 8" id="KW-0418">Kinase</keyword>
<dbReference type="Gene3D" id="1.10.287.130">
    <property type="match status" value="1"/>
</dbReference>
<evidence type="ECO:0000256" key="3">
    <source>
        <dbReference type="ARBA" id="ARBA00022553"/>
    </source>
</evidence>
<comment type="caution">
    <text evidence="8">The sequence shown here is derived from an EMBL/GenBank/DDBJ whole genome shotgun (WGS) entry which is preliminary data.</text>
</comment>
<keyword evidence="5" id="KW-0902">Two-component regulatory system</keyword>
<dbReference type="Pfam" id="PF13188">
    <property type="entry name" value="PAS_8"/>
    <property type="match status" value="1"/>
</dbReference>
<dbReference type="OrthoDB" id="9813394at2"/>
<dbReference type="SMART" id="SM00388">
    <property type="entry name" value="HisKA"/>
    <property type="match status" value="1"/>
</dbReference>
<feature type="transmembrane region" description="Helical" evidence="6">
    <location>
        <begin position="99"/>
        <end position="117"/>
    </location>
</feature>
<feature type="transmembrane region" description="Helical" evidence="6">
    <location>
        <begin position="68"/>
        <end position="93"/>
    </location>
</feature>
<dbReference type="GO" id="GO:0000155">
    <property type="term" value="F:phosphorelay sensor kinase activity"/>
    <property type="evidence" value="ECO:0007669"/>
    <property type="project" value="InterPro"/>
</dbReference>
<keyword evidence="9" id="KW-1185">Reference proteome</keyword>
<name>A0A371JAK0_9FIRM</name>
<dbReference type="InterPro" id="IPR036097">
    <property type="entry name" value="HisK_dim/P_sf"/>
</dbReference>
<accession>A0A371JAK0</accession>
<dbReference type="Pfam" id="PF02518">
    <property type="entry name" value="HATPase_c"/>
    <property type="match status" value="1"/>
</dbReference>
<dbReference type="PROSITE" id="PS50109">
    <property type="entry name" value="HIS_KIN"/>
    <property type="match status" value="1"/>
</dbReference>
<dbReference type="SUPFAM" id="SSF55874">
    <property type="entry name" value="ATPase domain of HSP90 chaperone/DNA topoisomerase II/histidine kinase"/>
    <property type="match status" value="1"/>
</dbReference>
<keyword evidence="4 8" id="KW-0808">Transferase</keyword>
<protein>
    <recommendedName>
        <fullName evidence="2">histidine kinase</fullName>
        <ecNumber evidence="2">2.7.13.3</ecNumber>
    </recommendedName>
</protein>
<dbReference type="InterPro" id="IPR003594">
    <property type="entry name" value="HATPase_dom"/>
</dbReference>
<organism evidence="8 9">
    <name type="scientific">Romboutsia weinsteinii</name>
    <dbReference type="NCBI Taxonomy" id="2020949"/>
    <lineage>
        <taxon>Bacteria</taxon>
        <taxon>Bacillati</taxon>
        <taxon>Bacillota</taxon>
        <taxon>Clostridia</taxon>
        <taxon>Peptostreptococcales</taxon>
        <taxon>Peptostreptococcaceae</taxon>
        <taxon>Romboutsia</taxon>
    </lineage>
</organism>
<dbReference type="InterPro" id="IPR004358">
    <property type="entry name" value="Sig_transdc_His_kin-like_C"/>
</dbReference>
<dbReference type="PRINTS" id="PR00344">
    <property type="entry name" value="BCTRLSENSOR"/>
</dbReference>
<dbReference type="PANTHER" id="PTHR43547">
    <property type="entry name" value="TWO-COMPONENT HISTIDINE KINASE"/>
    <property type="match status" value="1"/>
</dbReference>
<dbReference type="InterPro" id="IPR035965">
    <property type="entry name" value="PAS-like_dom_sf"/>
</dbReference>
<feature type="transmembrane region" description="Helical" evidence="6">
    <location>
        <begin position="38"/>
        <end position="56"/>
    </location>
</feature>
<evidence type="ECO:0000256" key="2">
    <source>
        <dbReference type="ARBA" id="ARBA00012438"/>
    </source>
</evidence>
<evidence type="ECO:0000256" key="4">
    <source>
        <dbReference type="ARBA" id="ARBA00022777"/>
    </source>
</evidence>
<evidence type="ECO:0000313" key="9">
    <source>
        <dbReference type="Proteomes" id="UP000215694"/>
    </source>
</evidence>
<evidence type="ECO:0000256" key="6">
    <source>
        <dbReference type="SAM" id="Phobius"/>
    </source>
</evidence>
<reference evidence="8 9" key="1">
    <citation type="journal article" date="2017" name="Genome Announc.">
        <title>Draft Genome Sequence of Romboutsia weinsteinii sp. nov. Strain CCRI-19649(T) Isolated from Surface Water.</title>
        <authorList>
            <person name="Maheux A.F."/>
            <person name="Boudreau D.K."/>
            <person name="Berube E."/>
            <person name="Boissinot M."/>
            <person name="Cantin P."/>
            <person name="Raymond F."/>
            <person name="Corbeil J."/>
            <person name="Omar R.F."/>
            <person name="Bergeron M.G."/>
        </authorList>
    </citation>
    <scope>NUCLEOTIDE SEQUENCE [LARGE SCALE GENOMIC DNA]</scope>
    <source>
        <strain evidence="8 9">CCRI-19649</strain>
    </source>
</reference>
<proteinExistence type="predicted"/>
<feature type="transmembrane region" description="Helical" evidence="6">
    <location>
        <begin position="156"/>
        <end position="176"/>
    </location>
</feature>
<dbReference type="InterPro" id="IPR003661">
    <property type="entry name" value="HisK_dim/P_dom"/>
</dbReference>
<keyword evidence="6" id="KW-0812">Transmembrane</keyword>
<dbReference type="RefSeq" id="WP_094368754.1">
    <property type="nucleotide sequence ID" value="NZ_NOJY02000001.1"/>
</dbReference>
<dbReference type="CDD" id="cd00082">
    <property type="entry name" value="HisKA"/>
    <property type="match status" value="1"/>
</dbReference>
<gene>
    <name evidence="8" type="ORF">CHL78_000475</name>
</gene>
<dbReference type="AlphaFoldDB" id="A0A371JAK0"/>
<dbReference type="EC" id="2.7.13.3" evidence="2"/>
<dbReference type="SMART" id="SM00091">
    <property type="entry name" value="PAS"/>
    <property type="match status" value="2"/>
</dbReference>
<evidence type="ECO:0000256" key="1">
    <source>
        <dbReference type="ARBA" id="ARBA00000085"/>
    </source>
</evidence>
<dbReference type="SUPFAM" id="SSF47384">
    <property type="entry name" value="Homodimeric domain of signal transducing histidine kinase"/>
    <property type="match status" value="1"/>
</dbReference>
<dbReference type="EMBL" id="NOJY02000001">
    <property type="protein sequence ID" value="RDY29678.1"/>
    <property type="molecule type" value="Genomic_DNA"/>
</dbReference>
<dbReference type="InterPro" id="IPR005467">
    <property type="entry name" value="His_kinase_dom"/>
</dbReference>
<dbReference type="PANTHER" id="PTHR43547:SF2">
    <property type="entry name" value="HYBRID SIGNAL TRANSDUCTION HISTIDINE KINASE C"/>
    <property type="match status" value="1"/>
</dbReference>
<dbReference type="SMART" id="SM00387">
    <property type="entry name" value="HATPase_c"/>
    <property type="match status" value="1"/>
</dbReference>
<comment type="catalytic activity">
    <reaction evidence="1">
        <text>ATP + protein L-histidine = ADP + protein N-phospho-L-histidine.</text>
        <dbReference type="EC" id="2.7.13.3"/>
    </reaction>
</comment>
<keyword evidence="3" id="KW-0597">Phosphoprotein</keyword>
<dbReference type="SUPFAM" id="SSF55785">
    <property type="entry name" value="PYP-like sensor domain (PAS domain)"/>
    <property type="match status" value="2"/>
</dbReference>
<feature type="transmembrane region" description="Helical" evidence="6">
    <location>
        <begin position="14"/>
        <end position="32"/>
    </location>
</feature>
<dbReference type="Gene3D" id="3.30.565.10">
    <property type="entry name" value="Histidine kinase-like ATPase, C-terminal domain"/>
    <property type="match status" value="1"/>
</dbReference>
<dbReference type="InterPro" id="IPR000014">
    <property type="entry name" value="PAS"/>
</dbReference>
<dbReference type="Pfam" id="PF00512">
    <property type="entry name" value="HisKA"/>
    <property type="match status" value="1"/>
</dbReference>
<dbReference type="Proteomes" id="UP000215694">
    <property type="component" value="Unassembled WGS sequence"/>
</dbReference>
<evidence type="ECO:0000313" key="8">
    <source>
        <dbReference type="EMBL" id="RDY29678.1"/>
    </source>
</evidence>
<dbReference type="InterPro" id="IPR036890">
    <property type="entry name" value="HATPase_C_sf"/>
</dbReference>
<feature type="transmembrane region" description="Helical" evidence="6">
    <location>
        <begin position="196"/>
        <end position="212"/>
    </location>
</feature>